<comment type="caution">
    <text evidence="2">The sequence shown here is derived from an EMBL/GenBank/DDBJ whole genome shotgun (WGS) entry which is preliminary data.</text>
</comment>
<evidence type="ECO:0000313" key="3">
    <source>
        <dbReference type="Proteomes" id="UP001266305"/>
    </source>
</evidence>
<feature type="region of interest" description="Disordered" evidence="1">
    <location>
        <begin position="101"/>
        <end position="124"/>
    </location>
</feature>
<dbReference type="Proteomes" id="UP001266305">
    <property type="component" value="Unassembled WGS sequence"/>
</dbReference>
<protein>
    <submittedName>
        <fullName evidence="2">Uncharacterized protein</fullName>
    </submittedName>
</protein>
<dbReference type="EMBL" id="JASSZA010000001">
    <property type="protein sequence ID" value="KAK2121003.1"/>
    <property type="molecule type" value="Genomic_DNA"/>
</dbReference>
<reference evidence="2 3" key="1">
    <citation type="submission" date="2023-05" db="EMBL/GenBank/DDBJ databases">
        <title>B98-5 Cell Line De Novo Hybrid Assembly: An Optical Mapping Approach.</title>
        <authorList>
            <person name="Kananen K."/>
            <person name="Auerbach J.A."/>
            <person name="Kautto E."/>
            <person name="Blachly J.S."/>
        </authorList>
    </citation>
    <scope>NUCLEOTIDE SEQUENCE [LARGE SCALE GENOMIC DNA]</scope>
    <source>
        <strain evidence="2">B95-8</strain>
        <tissue evidence="2">Cell line</tissue>
    </source>
</reference>
<name>A0ABQ9WH62_SAGOE</name>
<evidence type="ECO:0000256" key="1">
    <source>
        <dbReference type="SAM" id="MobiDB-lite"/>
    </source>
</evidence>
<proteinExistence type="predicted"/>
<evidence type="ECO:0000313" key="2">
    <source>
        <dbReference type="EMBL" id="KAK2121003.1"/>
    </source>
</evidence>
<accession>A0ABQ9WH62</accession>
<keyword evidence="3" id="KW-1185">Reference proteome</keyword>
<feature type="non-terminal residue" evidence="2">
    <location>
        <position position="1"/>
    </location>
</feature>
<organism evidence="2 3">
    <name type="scientific">Saguinus oedipus</name>
    <name type="common">Cotton-top tamarin</name>
    <name type="synonym">Oedipomidas oedipus</name>
    <dbReference type="NCBI Taxonomy" id="9490"/>
    <lineage>
        <taxon>Eukaryota</taxon>
        <taxon>Metazoa</taxon>
        <taxon>Chordata</taxon>
        <taxon>Craniata</taxon>
        <taxon>Vertebrata</taxon>
        <taxon>Euteleostomi</taxon>
        <taxon>Mammalia</taxon>
        <taxon>Eutheria</taxon>
        <taxon>Euarchontoglires</taxon>
        <taxon>Primates</taxon>
        <taxon>Haplorrhini</taxon>
        <taxon>Platyrrhini</taxon>
        <taxon>Cebidae</taxon>
        <taxon>Callitrichinae</taxon>
        <taxon>Saguinus</taxon>
    </lineage>
</organism>
<sequence length="124" mass="13545">MDLAVTFLNEIPYKGPSWIGTAQRSRSLQTWGSYHRGMAPVILQPRKGHIEAVSLGWWQLRLTTTVPAPPSEQVAFPPGLGQVGWTGWHGQSQLRLPRLDSETLHTGPPVDKPGGSCPIWSVAG</sequence>
<gene>
    <name evidence="2" type="ORF">P7K49_002389</name>
</gene>